<evidence type="ECO:0000313" key="4">
    <source>
        <dbReference type="EMBL" id="RKD31774.1"/>
    </source>
</evidence>
<dbReference type="HAMAP" id="MF_01139">
    <property type="entry name" value="ISPT"/>
    <property type="match status" value="1"/>
</dbReference>
<comment type="subunit">
    <text evidence="3">Homodimer.</text>
</comment>
<keyword evidence="5" id="KW-1185">Reference proteome</keyword>
<gene>
    <name evidence="4" type="ORF">BET01_19700</name>
</gene>
<dbReference type="Pfam" id="PF01255">
    <property type="entry name" value="Prenyltransf"/>
    <property type="match status" value="1"/>
</dbReference>
<evidence type="ECO:0000256" key="3">
    <source>
        <dbReference type="HAMAP-Rule" id="MF_01139"/>
    </source>
</evidence>
<dbReference type="Proteomes" id="UP000284277">
    <property type="component" value="Unassembled WGS sequence"/>
</dbReference>
<sequence>MDGNRKWAKENNKNISEGYLQGQQVFDEVCLYCLEMRIPYLTTFAFSLENLKRSNDEIRALLDLLFERLRDKQWFIENNIRVYFAGVISLFTKDEQRILQDLSTSTSKCDGLSVTIALNYDGHEEIVNALNQAIKQRGLIKVVTKDTIERYLYTSHLPPLDLIIRTANIQRLTRFLLWKSSYAECVFFEKYWPDFKKEDFLKAINDYEKRERRYGK</sequence>
<dbReference type="CDD" id="cd00475">
    <property type="entry name" value="Cis_IPPS"/>
    <property type="match status" value="1"/>
</dbReference>
<comment type="similarity">
    <text evidence="2">Belongs to the UPP synthase family. Z-FPP synthase subfamily.</text>
</comment>
<feature type="binding site" evidence="3">
    <location>
        <position position="184"/>
    </location>
    <ligand>
        <name>Mg(2+)</name>
        <dbReference type="ChEBI" id="CHEBI:18420"/>
    </ligand>
</feature>
<proteinExistence type="inferred from homology"/>
<dbReference type="Gene3D" id="3.40.1180.10">
    <property type="entry name" value="Decaprenyl diphosphate synthase-like"/>
    <property type="match status" value="1"/>
</dbReference>
<dbReference type="PANTHER" id="PTHR10291">
    <property type="entry name" value="DEHYDRODOLICHYL DIPHOSPHATE SYNTHASE FAMILY MEMBER"/>
    <property type="match status" value="1"/>
</dbReference>
<feature type="active site" description="Proton acceptor" evidence="3">
    <location>
        <position position="50"/>
    </location>
</feature>
<feature type="binding site" evidence="3">
    <location>
        <position position="7"/>
    </location>
    <ligand>
        <name>substrate</name>
    </ligand>
</feature>
<dbReference type="EC" id="2.5.1.-" evidence="3"/>
<dbReference type="InterPro" id="IPR036424">
    <property type="entry name" value="UPP_synth-like_sf"/>
</dbReference>
<comment type="cofactor">
    <cofactor evidence="3">
        <name>Mg(2+)</name>
        <dbReference type="ChEBI" id="CHEBI:18420"/>
    </cofactor>
    <text evidence="3">Binds 2 magnesium ions per subunit.</text>
</comment>
<dbReference type="GO" id="GO:0016094">
    <property type="term" value="P:polyprenol biosynthetic process"/>
    <property type="evidence" value="ECO:0007669"/>
    <property type="project" value="TreeGrafter"/>
</dbReference>
<keyword evidence="1 3" id="KW-0808">Transferase</keyword>
<comment type="caution">
    <text evidence="3">Lacks conserved residue(s) required for the propagation of feature annotation.</text>
</comment>
<keyword evidence="3" id="KW-0479">Metal-binding</keyword>
<feature type="binding site" evidence="3">
    <location>
        <position position="2"/>
    </location>
    <ligand>
        <name>Mg(2+)</name>
        <dbReference type="ChEBI" id="CHEBI:18420"/>
    </ligand>
</feature>
<evidence type="ECO:0000313" key="5">
    <source>
        <dbReference type="Proteomes" id="UP000284277"/>
    </source>
</evidence>
<dbReference type="PANTHER" id="PTHR10291:SF43">
    <property type="entry name" value="DEHYDRODOLICHYL DIPHOSPHATE SYNTHASE COMPLEX SUBUNIT DHDDS"/>
    <property type="match status" value="1"/>
</dbReference>
<dbReference type="GO" id="GO:0045547">
    <property type="term" value="F:ditrans,polycis-polyprenyl diphosphate synthase [(2E,6E)-farnesyl diphosphate specific] activity"/>
    <property type="evidence" value="ECO:0007669"/>
    <property type="project" value="TreeGrafter"/>
</dbReference>
<reference evidence="4 5" key="1">
    <citation type="submission" date="2016-08" db="EMBL/GenBank/DDBJ databases">
        <title>A new outlook on sporulation: Clostridium algidixylanolyticum.</title>
        <authorList>
            <person name="Poppleton D.I."/>
            <person name="Gribaldo S."/>
        </authorList>
    </citation>
    <scope>NUCLEOTIDE SEQUENCE [LARGE SCALE GENOMIC DNA]</scope>
    <source>
        <strain evidence="4 5">SPL73</strain>
    </source>
</reference>
<evidence type="ECO:0000256" key="2">
    <source>
        <dbReference type="ARBA" id="ARBA00038453"/>
    </source>
</evidence>
<name>A0A419T2I9_9FIRM</name>
<dbReference type="InterPro" id="IPR001441">
    <property type="entry name" value="UPP_synth-like"/>
</dbReference>
<evidence type="ECO:0000256" key="1">
    <source>
        <dbReference type="ARBA" id="ARBA00022679"/>
    </source>
</evidence>
<organism evidence="4 5">
    <name type="scientific">Lacrimispora algidixylanolytica</name>
    <dbReference type="NCBI Taxonomy" id="94868"/>
    <lineage>
        <taxon>Bacteria</taxon>
        <taxon>Bacillati</taxon>
        <taxon>Bacillota</taxon>
        <taxon>Clostridia</taxon>
        <taxon>Lachnospirales</taxon>
        <taxon>Lachnospiraceae</taxon>
        <taxon>Lacrimispora</taxon>
    </lineage>
</organism>
<dbReference type="AlphaFoldDB" id="A0A419T2I9"/>
<dbReference type="GO" id="GO:0000287">
    <property type="term" value="F:magnesium ion binding"/>
    <property type="evidence" value="ECO:0007669"/>
    <property type="project" value="UniProtKB-UniRule"/>
</dbReference>
<keyword evidence="3" id="KW-0460">Magnesium</keyword>
<accession>A0A419T2I9</accession>
<feature type="binding site" evidence="3">
    <location>
        <begin position="3"/>
        <end position="6"/>
    </location>
    <ligand>
        <name>substrate</name>
    </ligand>
</feature>
<feature type="binding site" evidence="3">
    <location>
        <begin position="47"/>
        <end position="49"/>
    </location>
    <ligand>
        <name>substrate</name>
    </ligand>
</feature>
<dbReference type="EMBL" id="MCIA01000016">
    <property type="protein sequence ID" value="RKD31774.1"/>
    <property type="molecule type" value="Genomic_DNA"/>
</dbReference>
<feature type="binding site" evidence="3">
    <location>
        <position position="165"/>
    </location>
    <ligand>
        <name>substrate</name>
    </ligand>
</feature>
<comment type="caution">
    <text evidence="4">The sequence shown here is derived from an EMBL/GenBank/DDBJ whole genome shotgun (WGS) entry which is preliminary data.</text>
</comment>
<protein>
    <recommendedName>
        <fullName evidence="3">Isoprenyl transferase</fullName>
        <ecNumber evidence="3">2.5.1.-</ecNumber>
    </recommendedName>
</protein>
<dbReference type="SUPFAM" id="SSF64005">
    <property type="entry name" value="Undecaprenyl diphosphate synthase"/>
    <property type="match status" value="1"/>
</dbReference>
<feature type="active site" evidence="3">
    <location>
        <position position="2"/>
    </location>
</feature>
<feature type="binding site" evidence="3">
    <location>
        <position position="53"/>
    </location>
    <ligand>
        <name>substrate</name>
    </ligand>
</feature>
<dbReference type="NCBIfam" id="TIGR00055">
    <property type="entry name" value="uppS"/>
    <property type="match status" value="1"/>
</dbReference>
<comment type="function">
    <text evidence="3">Catalyzes the condensation of isopentenyl diphosphate (IPP) with allylic pyrophosphates generating different type of terpenoids.</text>
</comment>